<evidence type="ECO:0000256" key="2">
    <source>
        <dbReference type="SAM" id="MobiDB-lite"/>
    </source>
</evidence>
<feature type="region of interest" description="Disordered" evidence="2">
    <location>
        <begin position="920"/>
        <end position="965"/>
    </location>
</feature>
<feature type="compositionally biased region" description="Polar residues" evidence="2">
    <location>
        <begin position="525"/>
        <end position="536"/>
    </location>
</feature>
<feature type="region of interest" description="Disordered" evidence="2">
    <location>
        <begin position="377"/>
        <end position="396"/>
    </location>
</feature>
<organism evidence="3 4">
    <name type="scientific">Cystoisospora suis</name>
    <dbReference type="NCBI Taxonomy" id="483139"/>
    <lineage>
        <taxon>Eukaryota</taxon>
        <taxon>Sar</taxon>
        <taxon>Alveolata</taxon>
        <taxon>Apicomplexa</taxon>
        <taxon>Conoidasida</taxon>
        <taxon>Coccidia</taxon>
        <taxon>Eucoccidiorida</taxon>
        <taxon>Eimeriorina</taxon>
        <taxon>Sarcocystidae</taxon>
        <taxon>Cystoisospora</taxon>
    </lineage>
</organism>
<feature type="region of interest" description="Disordered" evidence="2">
    <location>
        <begin position="2085"/>
        <end position="2126"/>
    </location>
</feature>
<dbReference type="Proteomes" id="UP000221165">
    <property type="component" value="Unassembled WGS sequence"/>
</dbReference>
<feature type="region of interest" description="Disordered" evidence="2">
    <location>
        <begin position="1536"/>
        <end position="1635"/>
    </location>
</feature>
<feature type="compositionally biased region" description="Pro residues" evidence="2">
    <location>
        <begin position="640"/>
        <end position="652"/>
    </location>
</feature>
<feature type="compositionally biased region" description="Polar residues" evidence="2">
    <location>
        <begin position="2878"/>
        <end position="2896"/>
    </location>
</feature>
<feature type="compositionally biased region" description="Gly residues" evidence="2">
    <location>
        <begin position="1731"/>
        <end position="1744"/>
    </location>
</feature>
<feature type="compositionally biased region" description="Polar residues" evidence="2">
    <location>
        <begin position="378"/>
        <end position="396"/>
    </location>
</feature>
<feature type="region of interest" description="Disordered" evidence="2">
    <location>
        <begin position="2444"/>
        <end position="2513"/>
    </location>
</feature>
<feature type="region of interest" description="Disordered" evidence="2">
    <location>
        <begin position="2141"/>
        <end position="2238"/>
    </location>
</feature>
<dbReference type="GeneID" id="94424323"/>
<feature type="region of interest" description="Disordered" evidence="2">
    <location>
        <begin position="413"/>
        <end position="545"/>
    </location>
</feature>
<feature type="compositionally biased region" description="Basic and acidic residues" evidence="2">
    <location>
        <begin position="787"/>
        <end position="800"/>
    </location>
</feature>
<feature type="compositionally biased region" description="Low complexity" evidence="2">
    <location>
        <begin position="994"/>
        <end position="1011"/>
    </location>
</feature>
<comment type="caution">
    <text evidence="3">The sequence shown here is derived from an EMBL/GenBank/DDBJ whole genome shotgun (WGS) entry which is preliminary data.</text>
</comment>
<feature type="compositionally biased region" description="Basic and acidic residues" evidence="2">
    <location>
        <begin position="2609"/>
        <end position="2619"/>
    </location>
</feature>
<feature type="region of interest" description="Disordered" evidence="2">
    <location>
        <begin position="1378"/>
        <end position="1404"/>
    </location>
</feature>
<keyword evidence="3" id="KW-0472">Membrane</keyword>
<feature type="region of interest" description="Disordered" evidence="2">
    <location>
        <begin position="560"/>
        <end position="685"/>
    </location>
</feature>
<feature type="compositionally biased region" description="Basic and acidic residues" evidence="2">
    <location>
        <begin position="504"/>
        <end position="521"/>
    </location>
</feature>
<feature type="compositionally biased region" description="Basic and acidic residues" evidence="2">
    <location>
        <begin position="2665"/>
        <end position="2683"/>
    </location>
</feature>
<protein>
    <submittedName>
        <fullName evidence="3">Transmembrane protein</fullName>
    </submittedName>
</protein>
<evidence type="ECO:0000313" key="4">
    <source>
        <dbReference type="Proteomes" id="UP000221165"/>
    </source>
</evidence>
<feature type="compositionally biased region" description="Low complexity" evidence="2">
    <location>
        <begin position="1390"/>
        <end position="1401"/>
    </location>
</feature>
<feature type="compositionally biased region" description="Low complexity" evidence="2">
    <location>
        <begin position="1579"/>
        <end position="1592"/>
    </location>
</feature>
<keyword evidence="4" id="KW-1185">Reference proteome</keyword>
<feature type="compositionally biased region" description="Low complexity" evidence="2">
    <location>
        <begin position="566"/>
        <end position="577"/>
    </location>
</feature>
<feature type="region of interest" description="Disordered" evidence="2">
    <location>
        <begin position="166"/>
        <end position="308"/>
    </location>
</feature>
<feature type="compositionally biased region" description="Basic and acidic residues" evidence="2">
    <location>
        <begin position="419"/>
        <end position="448"/>
    </location>
</feature>
<feature type="compositionally biased region" description="Polar residues" evidence="2">
    <location>
        <begin position="1542"/>
        <end position="1578"/>
    </location>
</feature>
<feature type="compositionally biased region" description="Polar residues" evidence="2">
    <location>
        <begin position="844"/>
        <end position="854"/>
    </location>
</feature>
<feature type="compositionally biased region" description="Low complexity" evidence="2">
    <location>
        <begin position="2814"/>
        <end position="2823"/>
    </location>
</feature>
<feature type="region of interest" description="Disordered" evidence="2">
    <location>
        <begin position="1686"/>
        <end position="1789"/>
    </location>
</feature>
<keyword evidence="1" id="KW-0175">Coiled coil</keyword>
<feature type="compositionally biased region" description="Low complexity" evidence="2">
    <location>
        <begin position="1712"/>
        <end position="1722"/>
    </location>
</feature>
<evidence type="ECO:0000256" key="1">
    <source>
        <dbReference type="SAM" id="Coils"/>
    </source>
</evidence>
<feature type="compositionally biased region" description="Basic and acidic residues" evidence="2">
    <location>
        <begin position="168"/>
        <end position="183"/>
    </location>
</feature>
<feature type="region of interest" description="Disordered" evidence="2">
    <location>
        <begin position="743"/>
        <end position="862"/>
    </location>
</feature>
<feature type="compositionally biased region" description="Basic and acidic residues" evidence="2">
    <location>
        <begin position="673"/>
        <end position="684"/>
    </location>
</feature>
<feature type="compositionally biased region" description="Basic and acidic residues" evidence="2">
    <location>
        <begin position="2220"/>
        <end position="2230"/>
    </location>
</feature>
<dbReference type="VEuPathDB" id="ToxoDB:CSUI_000905"/>
<name>A0A2C6LEB5_9APIC</name>
<feature type="compositionally biased region" description="Basic and acidic residues" evidence="2">
    <location>
        <begin position="275"/>
        <end position="291"/>
    </location>
</feature>
<feature type="compositionally biased region" description="Basic and acidic residues" evidence="2">
    <location>
        <begin position="2934"/>
        <end position="2946"/>
    </location>
</feature>
<feature type="compositionally biased region" description="Basic and acidic residues" evidence="2">
    <location>
        <begin position="2773"/>
        <end position="2793"/>
    </location>
</feature>
<proteinExistence type="predicted"/>
<feature type="region of interest" description="Disordered" evidence="2">
    <location>
        <begin position="2268"/>
        <end position="2417"/>
    </location>
</feature>
<feature type="compositionally biased region" description="Basic and acidic residues" evidence="2">
    <location>
        <begin position="199"/>
        <end position="265"/>
    </location>
</feature>
<dbReference type="OrthoDB" id="347792at2759"/>
<feature type="compositionally biased region" description="Polar residues" evidence="2">
    <location>
        <begin position="1610"/>
        <end position="1620"/>
    </location>
</feature>
<keyword evidence="3" id="KW-0812">Transmembrane</keyword>
<feature type="region of interest" description="Disordered" evidence="2">
    <location>
        <begin position="2587"/>
        <end position="2694"/>
    </location>
</feature>
<feature type="compositionally biased region" description="Polar residues" evidence="2">
    <location>
        <begin position="2593"/>
        <end position="2607"/>
    </location>
</feature>
<feature type="compositionally biased region" description="Polar residues" evidence="2">
    <location>
        <begin position="657"/>
        <end position="672"/>
    </location>
</feature>
<feature type="non-terminal residue" evidence="3">
    <location>
        <position position="1"/>
    </location>
</feature>
<accession>A0A2C6LEB5</accession>
<feature type="region of interest" description="Disordered" evidence="2">
    <location>
        <begin position="2764"/>
        <end position="2957"/>
    </location>
</feature>
<dbReference type="RefSeq" id="XP_067926907.1">
    <property type="nucleotide sequence ID" value="XM_068061112.1"/>
</dbReference>
<gene>
    <name evidence="3" type="ORF">CSUI_000905</name>
</gene>
<feature type="compositionally biased region" description="Basic and acidic residues" evidence="2">
    <location>
        <begin position="2162"/>
        <end position="2171"/>
    </location>
</feature>
<feature type="compositionally biased region" description="Low complexity" evidence="2">
    <location>
        <begin position="920"/>
        <end position="930"/>
    </location>
</feature>
<evidence type="ECO:0000313" key="3">
    <source>
        <dbReference type="EMBL" id="PHJ25235.1"/>
    </source>
</evidence>
<feature type="compositionally biased region" description="Polar residues" evidence="2">
    <location>
        <begin position="2143"/>
        <end position="2161"/>
    </location>
</feature>
<feature type="compositionally biased region" description="Basic and acidic residues" evidence="2">
    <location>
        <begin position="2370"/>
        <end position="2381"/>
    </location>
</feature>
<feature type="coiled-coil region" evidence="1">
    <location>
        <begin position="1826"/>
        <end position="1860"/>
    </location>
</feature>
<feature type="region of interest" description="Disordered" evidence="2">
    <location>
        <begin position="985"/>
        <end position="1039"/>
    </location>
</feature>
<feature type="compositionally biased region" description="Polar residues" evidence="2">
    <location>
        <begin position="1379"/>
        <end position="1389"/>
    </location>
</feature>
<reference evidence="3 4" key="1">
    <citation type="journal article" date="2017" name="Int. J. Parasitol.">
        <title>The genome of the protozoan parasite Cystoisospora suis and a reverse vaccinology approach to identify vaccine candidates.</title>
        <authorList>
            <person name="Palmieri N."/>
            <person name="Shrestha A."/>
            <person name="Ruttkowski B."/>
            <person name="Beck T."/>
            <person name="Vogl C."/>
            <person name="Tomley F."/>
            <person name="Blake D.P."/>
            <person name="Joachim A."/>
        </authorList>
    </citation>
    <scope>NUCLEOTIDE SEQUENCE [LARGE SCALE GENOMIC DNA]</scope>
    <source>
        <strain evidence="3 4">Wien I</strain>
    </source>
</reference>
<feature type="compositionally biased region" description="Basic and acidic residues" evidence="2">
    <location>
        <begin position="761"/>
        <end position="778"/>
    </location>
</feature>
<sequence>DLSEPAEGEKEHVIYSVPSFAQSSPASSRAKSFFSFVSGGPVVRNDRIFSSVTSLPRRFSSFPLSRCRSSFSSLATFHDCLPHLSWVFDTPSLRSSRSHSLAIEDRPLLASSSLHRSASYPPPVFSCTSFFSSSRSTRCERGVPVALPVFYSLAGSSSLRRGYPSLSAHEEQRDQDEHSKEADVSNCQVREGSDQGEVEEQKAGRDDSEEGQVKGDQEDRDKGLFEEEEGRHFANEEEPNNRDRKESVVRVDGTDQGKHESKDFAEGEEQVPQKVRVEVDGSPRGDVESNKVETATDEEKGATEFEDTLVFPVPEEFHDLSISRPPPEIFCIFTRSPSVCSHQDSDRLTSAATLGSGEFSSCLRDLFQETVRPLSSFGHLSQPPTHRVQGGSTTATPTVSHHLAIEDKEGVTGDIIGETPRDEGKTEEGVKDKRTENVVDEGQDRLQQGEEGATVIRTTVPLPFPPPPKEDSFCLLGKGSRSGETTSRKGGQKKVYGGGGSGKGLERKQVEKKTGGERGAGREASQLSRTRLSISKQGGDDTRKKHLAAGVVGERRPLANKSTCCSSQSIGSEVSQSPLVRKTPFSRTPERAEVKQQDSCPVPALASCQVATEDPRCSRLTKKKSQSVRFLSPISKARSPYPPPRPASPPLPAVSSHVIQPSSTNSSIQSHSPSRDSGSREHPHPGILRNLLFQREHPPHETGLLNRLTERCVLYGSRSRRSCEADRRVRLCRQSLEEETEALSDVKQLPEGKRVASVQSEEEKQREDPEPTGLREEDLSPTSKVNRVTDERARVCERHIQGRSQKGQQEKEGRRFGEISQRSGVNQLLVPTISSPRDLKAPALSSSTPCSHRNSPPPSLARSGCGVLTDALLKSSFSFPSISRPNSRVVCSGRLRQERDSPIGGATASVVADSSKVASSPSASASAASVDEFVSGSEVTGRQGEVTRKPPQVSLPGESFAPVTSSGLKESKYCFPLEGSSFIPSRLSGPAPHPVSSAPRSAASTTTAAPSQDPLLTSHSRPGVMLGSSSPRQEVSPLPASVIVPLTREEAEAEHRARPRTGRRPWFCGEEYPVRRFPSWGRRSRTPPPTVSRERVLMAPISLTPRNAVERDVPRHGKSRSLLQECCNSCCPESAASSQLFSVYSGYSGQLPADAVMPSTVAGGLSPRFCYNSASGGSLSIPNIRVVSSSDTTAIPRGLSVGTENAGAAGGVLGGGGRLGGCPTTAVTHSGQAVYTQAVPGSGASSSAGMVGVIGESQGVLSPSVAEGDGSRFSATGGGYFCESASNFSTTYRDGERRHEARGSPCATVPRTYLQADPTAASSARVWRSLTPPSRVLGAAPVLSATTRLYDPDQLHVQQHQEVGRYIRYLPEELGKSASVPQSEPVTARTSYPPSAVSTASPPVPGVTRQVSGYTTTRVVASPNNTVPVGGIGTCSFVPSLPHASSTPAYPATWSVPFGSSTISASPTPSFGPWGAVDVKNGATAAVMGKTLSGVYTLDASGRKPTEGDAVSYHFSSVSPVVVHKQDSSLLGMQQHPVKQDTPVQNAHSEATGSNGKETDNSSASGLRSYASRTSNYLSPSRTSSSLQPSSPEANASPVKTSEGGAEDPFSTQKESTSVSKPADRKEERASVSAAARSLSSGFKNMPAGLSSSPPAAAAPAGAAASAGSPIYRMSSVPLGGCIKGVSPSEFPKRRNSTLSGLDSEGAGFQKRGSSLGRGLSSVRRRREGSAPGGTGVGGTGEQGVSGTRGDNGTLFQEDMVDGEYGASGRTNGEEEIGRGISQGSERTRDGPVRKAFWYRNVSNNDEDEKNDEARSWLMEDPHDHMLNTLDKLAKAQAKLDLLQQQLQQQTEEVQTYFNSYKTADAIRNSLETSLSDCNVCYARRSTQLNEVDKRLKVLTADNLGGCSTEELEELAQELEATLYKLTVVQTQRDTGVTTYSPDEPPRQLLPFSSDCLPDPKTTFVVPDEPAAMVAVDECVTLGEEIDAEFSEVLKDLRQAQQMHEAFRKEYKRIQMKVDQAVNVFDVDLRKLTGVERTLEQRLRKLLCLTGDTDYADVDEGSLQEYFRIVNYAVRRVYRQLALKEAGHGASPRSAQPQPTARGGGVWRPSSGAPGGQGAGEVPPKECTLAPYRSLARAVGDLSHTQSADSVPASLSPTRSRASPDQRRSEIHSSSGSTELGVRSPSRAVDLARAGPLRNSARGGEGASHPDSARQTSMVRTDRRLGDRPNRKVQNGGNLRVVTEDAVEAARAAALQASMVTTYPLAGDVGDRSSEDGQSAVTEDGVLQQAGRVAYSSGELGPEAGAEGVQLDTRSQGTLARAESSPTRGDKRADDAQGFSYASPGVLPRPGRKGPSPLARGSRAVALSDDGPRGGRSRLDRVPPTGNKVQEGPSLLGLQLPSARESSRDSVASSRNGRSLFSEAAQAANVSGLEWARPSPVMILPNAKRGPPSSAASLTGLASQRGGAKQLSFSPQDLAVNRVSTSSKEHDVADTGNGYGVSPGSGERPRRPEDRNATLEKYIYSDHFDSCQGSTNNLGERDGGLHRLVSPPVRLRELGATASPDALPATPSSLVLAAASSRERYEARRKGKTLSSASFQDASSNGFQERIELSRRDGEVEVGQSPGRRHTDVPRAVSEQFSTELVPASARQVRPRGESGVPVRVGRDERRSASEKLRGEEIGGRSSPGRRHKVPPQRFSVVLLRDGSISSEGGVYLPVMQEVTPRPSLSDDPLAAAEQAAFLLHQEAQRTGQSDPAAAILSSRTGSFGSSVDKNKNGRQHDLRQGGPRDGRRQSHLSSASMVSVGEGGRRRQSAALAALSASDELPGLQHGERRASRGSWSAGRRGDDFVPSPSAALLQRAELRTRGSADASEESTEGANSGASSRIHQMVQNGGSRRATRESTGWETEVDRRASGASANPESSVRVVGGRARNGDDAERTRAETGRGGSVSRGSEVFVSALSAAGRDSATELTEEE</sequence>
<feature type="compositionally biased region" description="Basic and acidic residues" evidence="2">
    <location>
        <begin position="808"/>
        <end position="817"/>
    </location>
</feature>
<dbReference type="EMBL" id="MIGC01000357">
    <property type="protein sequence ID" value="PHJ25235.1"/>
    <property type="molecule type" value="Genomic_DNA"/>
</dbReference>